<accession>A0ABY9IY19</accession>
<reference evidence="2 3" key="1">
    <citation type="submission" date="2023-03" db="EMBL/GenBank/DDBJ databases">
        <title>Isolation and description of six Streptomyces strains from soil environments, able to metabolize different microbial glucans.</title>
        <authorList>
            <person name="Widen T."/>
            <person name="Larsbrink J."/>
        </authorList>
    </citation>
    <scope>NUCLEOTIDE SEQUENCE [LARGE SCALE GENOMIC DNA]</scope>
    <source>
        <strain evidence="2 3">Alt2</strain>
    </source>
</reference>
<gene>
    <name evidence="2" type="ORF">P8A19_35460</name>
</gene>
<keyword evidence="3" id="KW-1185">Reference proteome</keyword>
<proteinExistence type="predicted"/>
<feature type="compositionally biased region" description="Pro residues" evidence="1">
    <location>
        <begin position="41"/>
        <end position="50"/>
    </location>
</feature>
<name>A0ABY9IY19_9ACTN</name>
<protein>
    <submittedName>
        <fullName evidence="2">Uncharacterized protein</fullName>
    </submittedName>
</protein>
<sequence>MTDLHPEDTAAMRRENGGRDFRLFLRQQIANGQARRTTPPAVKPPPPPGHLPGAWPAGARPPDPPPRHHTDADWQYALDRYRNGHGHDNDPCHCGSCPTTTKENQ</sequence>
<feature type="compositionally biased region" description="Basic and acidic residues" evidence="1">
    <location>
        <begin position="79"/>
        <end position="91"/>
    </location>
</feature>
<feature type="region of interest" description="Disordered" evidence="1">
    <location>
        <begin position="28"/>
        <end position="105"/>
    </location>
</feature>
<evidence type="ECO:0000313" key="3">
    <source>
        <dbReference type="Proteomes" id="UP001235744"/>
    </source>
</evidence>
<dbReference type="EMBL" id="CP120988">
    <property type="protein sequence ID" value="WLQ60397.1"/>
    <property type="molecule type" value="Genomic_DNA"/>
</dbReference>
<evidence type="ECO:0000313" key="2">
    <source>
        <dbReference type="EMBL" id="WLQ60397.1"/>
    </source>
</evidence>
<evidence type="ECO:0000256" key="1">
    <source>
        <dbReference type="SAM" id="MobiDB-lite"/>
    </source>
</evidence>
<organism evidence="2 3">
    <name type="scientific">Streptomyces poriferorum</name>
    <dbReference type="NCBI Taxonomy" id="2798799"/>
    <lineage>
        <taxon>Bacteria</taxon>
        <taxon>Bacillati</taxon>
        <taxon>Actinomycetota</taxon>
        <taxon>Actinomycetes</taxon>
        <taxon>Kitasatosporales</taxon>
        <taxon>Streptomycetaceae</taxon>
        <taxon>Streptomyces</taxon>
    </lineage>
</organism>
<feature type="region of interest" description="Disordered" evidence="1">
    <location>
        <begin position="1"/>
        <end position="20"/>
    </location>
</feature>
<dbReference type="Proteomes" id="UP001235744">
    <property type="component" value="Chromosome"/>
</dbReference>
<dbReference type="RefSeq" id="WP_306069320.1">
    <property type="nucleotide sequence ID" value="NZ_CP120988.1"/>
</dbReference>